<keyword evidence="2" id="KW-1185">Reference proteome</keyword>
<gene>
    <name evidence="1" type="ORF">Q7514_27300</name>
</gene>
<organism evidence="1 2">
    <name type="scientific">Rhodococcus artemisiae</name>
    <dbReference type="NCBI Taxonomy" id="714159"/>
    <lineage>
        <taxon>Bacteria</taxon>
        <taxon>Bacillati</taxon>
        <taxon>Actinomycetota</taxon>
        <taxon>Actinomycetes</taxon>
        <taxon>Mycobacteriales</taxon>
        <taxon>Nocardiaceae</taxon>
        <taxon>Rhodococcus</taxon>
    </lineage>
</organism>
<accession>A0ABU7LI65</accession>
<proteinExistence type="predicted"/>
<keyword evidence="1" id="KW-0238">DNA-binding</keyword>
<evidence type="ECO:0000313" key="1">
    <source>
        <dbReference type="EMBL" id="MEE2061238.1"/>
    </source>
</evidence>
<dbReference type="Proteomes" id="UP001336020">
    <property type="component" value="Unassembled WGS sequence"/>
</dbReference>
<dbReference type="GO" id="GO:0003677">
    <property type="term" value="F:DNA binding"/>
    <property type="evidence" value="ECO:0007669"/>
    <property type="project" value="UniProtKB-KW"/>
</dbReference>
<protein>
    <submittedName>
        <fullName evidence="1">DNA-binding protein</fullName>
    </submittedName>
</protein>
<dbReference type="RefSeq" id="WP_304433699.1">
    <property type="nucleotide sequence ID" value="NZ_JAUTXY010000017.1"/>
</dbReference>
<sequence>MSKFVQELREAGPTCSLAEAIKALGISRGHGYALARAGEFPVKVLRLGSTYRVVTADLLRVLGLDEVA</sequence>
<evidence type="ECO:0000313" key="2">
    <source>
        <dbReference type="Proteomes" id="UP001336020"/>
    </source>
</evidence>
<dbReference type="EMBL" id="JAUTXY010000017">
    <property type="protein sequence ID" value="MEE2061238.1"/>
    <property type="molecule type" value="Genomic_DNA"/>
</dbReference>
<comment type="caution">
    <text evidence="1">The sequence shown here is derived from an EMBL/GenBank/DDBJ whole genome shotgun (WGS) entry which is preliminary data.</text>
</comment>
<reference evidence="1 2" key="1">
    <citation type="submission" date="2023-07" db="EMBL/GenBank/DDBJ databases">
        <authorList>
            <person name="Girao M."/>
            <person name="Carvalho M.F."/>
        </authorList>
    </citation>
    <scope>NUCLEOTIDE SEQUENCE [LARGE SCALE GENOMIC DNA]</scope>
    <source>
        <strain evidence="1 2">YIM65754</strain>
    </source>
</reference>
<name>A0ABU7LI65_9NOCA</name>